<evidence type="ECO:0000256" key="2">
    <source>
        <dbReference type="ARBA" id="ARBA00004496"/>
    </source>
</evidence>
<evidence type="ECO:0000256" key="4">
    <source>
        <dbReference type="ARBA" id="ARBA00022490"/>
    </source>
</evidence>
<dbReference type="Gene3D" id="3.30.310.50">
    <property type="entry name" value="Alpha-D-phosphohexomutase, C-terminal domain"/>
    <property type="match status" value="1"/>
</dbReference>
<proteinExistence type="inferred from homology"/>
<feature type="non-terminal residue" evidence="8">
    <location>
        <position position="378"/>
    </location>
</feature>
<feature type="compositionally biased region" description="Polar residues" evidence="7">
    <location>
        <begin position="252"/>
        <end position="263"/>
    </location>
</feature>
<evidence type="ECO:0000256" key="6">
    <source>
        <dbReference type="ARBA" id="ARBA00023242"/>
    </source>
</evidence>
<evidence type="ECO:0000313" key="9">
    <source>
        <dbReference type="Proteomes" id="UP000239156"/>
    </source>
</evidence>
<evidence type="ECO:0000256" key="1">
    <source>
        <dbReference type="ARBA" id="ARBA00004123"/>
    </source>
</evidence>
<accession>A0A2S4UXR5</accession>
<feature type="region of interest" description="Disordered" evidence="7">
    <location>
        <begin position="240"/>
        <end position="263"/>
    </location>
</feature>
<gene>
    <name evidence="8" type="ORF">PSTT_12074</name>
</gene>
<reference evidence="8" key="1">
    <citation type="submission" date="2017-12" db="EMBL/GenBank/DDBJ databases">
        <title>Gene loss provides genomic basis for host adaptation in cereal stripe rust fungi.</title>
        <authorList>
            <person name="Xia C."/>
        </authorList>
    </citation>
    <scope>NUCLEOTIDE SEQUENCE [LARGE SCALE GENOMIC DNA]</scope>
    <source>
        <strain evidence="8">93-210</strain>
    </source>
</reference>
<organism evidence="8 9">
    <name type="scientific">Puccinia striiformis</name>
    <dbReference type="NCBI Taxonomy" id="27350"/>
    <lineage>
        <taxon>Eukaryota</taxon>
        <taxon>Fungi</taxon>
        <taxon>Dikarya</taxon>
        <taxon>Basidiomycota</taxon>
        <taxon>Pucciniomycotina</taxon>
        <taxon>Pucciniomycetes</taxon>
        <taxon>Pucciniales</taxon>
        <taxon>Pucciniaceae</taxon>
        <taxon>Puccinia</taxon>
    </lineage>
</organism>
<dbReference type="AlphaFoldDB" id="A0A2S4UXR5"/>
<comment type="subcellular location">
    <subcellularLocation>
        <location evidence="2">Cytoplasm</location>
    </subcellularLocation>
    <subcellularLocation>
        <location evidence="1">Nucleus</location>
    </subcellularLocation>
</comment>
<dbReference type="VEuPathDB" id="FungiDB:PSHT_09961"/>
<dbReference type="InterPro" id="IPR015419">
    <property type="entry name" value="CTAG/Pcc1"/>
</dbReference>
<evidence type="ECO:0000256" key="7">
    <source>
        <dbReference type="SAM" id="MobiDB-lite"/>
    </source>
</evidence>
<comment type="similarity">
    <text evidence="3">Belongs to the CTAG/PCC1 family.</text>
</comment>
<comment type="caution">
    <text evidence="8">The sequence shown here is derived from an EMBL/GenBank/DDBJ whole genome shotgun (WGS) entry which is preliminary data.</text>
</comment>
<dbReference type="Pfam" id="PF09341">
    <property type="entry name" value="Pcc1"/>
    <property type="match status" value="1"/>
</dbReference>
<keyword evidence="6" id="KW-0539">Nucleus</keyword>
<evidence type="ECO:0000256" key="5">
    <source>
        <dbReference type="ARBA" id="ARBA00022694"/>
    </source>
</evidence>
<evidence type="ECO:0000256" key="3">
    <source>
        <dbReference type="ARBA" id="ARBA00007073"/>
    </source>
</evidence>
<dbReference type="FunFam" id="3.30.310.50:FF:000005">
    <property type="entry name" value="L antigen family member 3"/>
    <property type="match status" value="1"/>
</dbReference>
<keyword evidence="9" id="KW-1185">Reference proteome</keyword>
<feature type="non-terminal residue" evidence="8">
    <location>
        <position position="1"/>
    </location>
</feature>
<evidence type="ECO:0000313" key="8">
    <source>
        <dbReference type="EMBL" id="POW02058.1"/>
    </source>
</evidence>
<protein>
    <submittedName>
        <fullName evidence="8">Uncharacterized protein</fullName>
    </submittedName>
</protein>
<dbReference type="VEuPathDB" id="FungiDB:PSTT_12074"/>
<dbReference type="EMBL" id="PKSL01000148">
    <property type="protein sequence ID" value="POW02058.1"/>
    <property type="molecule type" value="Genomic_DNA"/>
</dbReference>
<dbReference type="GO" id="GO:0008033">
    <property type="term" value="P:tRNA processing"/>
    <property type="evidence" value="ECO:0007669"/>
    <property type="project" value="UniProtKB-KW"/>
</dbReference>
<sequence length="378" mass="42651">LVISGFKGLISVIEEFTVDYSSTRPTHTTSQKIDHMSKLESRLLPQLQKQLNAILEPLVAPDSPDEPCSRLQSILDIQPRLLTCNGLIKELKLSTNAREEAEDDVSVNGEDLDAECRKLLKEIQTILNYIQIPEFDLVQGEWPDEKGFIDDKIEDLFKQINPTSDDDNEDIEEALLPVLKSFEPVLKLTRLYLSKLTLPSMDRKLVSYCTEMSSRELRTLDQLGCDINLALGIVTERRSVSAARRRKDPGRENQSPRNITKQNLQETCRVDSGMAAERTNLESIPSDWHHLSLEVSVPTHQQAQIILETISPDKPVKSPHFIRRSISIKPQADHHDTPAYILITIAALTLRQARVSMDHLLSDLELVVETLATFSASC</sequence>
<dbReference type="PANTHER" id="PTHR33069">
    <property type="entry name" value="CHROMOSOME 7, WHOLE GENOME SHOTGUN SEQUENCE-RELATED"/>
    <property type="match status" value="1"/>
</dbReference>
<dbReference type="VEuPathDB" id="FungiDB:PSHT_13745"/>
<keyword evidence="4" id="KW-0963">Cytoplasm</keyword>
<dbReference type="GO" id="GO:0005634">
    <property type="term" value="C:nucleus"/>
    <property type="evidence" value="ECO:0007669"/>
    <property type="project" value="UniProtKB-SubCell"/>
</dbReference>
<dbReference type="GO" id="GO:0005737">
    <property type="term" value="C:cytoplasm"/>
    <property type="evidence" value="ECO:0007669"/>
    <property type="project" value="UniProtKB-SubCell"/>
</dbReference>
<dbReference type="PANTHER" id="PTHR33069:SF3">
    <property type="entry name" value="DYNEIN HEAVY CHAIN TAIL DOMAIN-CONTAINING PROTEIN"/>
    <property type="match status" value="1"/>
</dbReference>
<keyword evidence="5" id="KW-0819">tRNA processing</keyword>
<dbReference type="Proteomes" id="UP000239156">
    <property type="component" value="Unassembled WGS sequence"/>
</dbReference>
<name>A0A2S4UXR5_9BASI</name>